<accession>A0ACB7XFC3</accession>
<comment type="caution">
    <text evidence="1">The sequence shown here is derived from an EMBL/GenBank/DDBJ whole genome shotgun (WGS) entry which is preliminary data.</text>
</comment>
<proteinExistence type="predicted"/>
<reference evidence="1 2" key="1">
    <citation type="journal article" date="2021" name="Hortic Res">
        <title>High-quality reference genome and annotation aids understanding of berry development for evergreen blueberry (Vaccinium darrowii).</title>
        <authorList>
            <person name="Yu J."/>
            <person name="Hulse-Kemp A.M."/>
            <person name="Babiker E."/>
            <person name="Staton M."/>
        </authorList>
    </citation>
    <scope>NUCLEOTIDE SEQUENCE [LARGE SCALE GENOMIC DNA]</scope>
    <source>
        <strain evidence="2">cv. NJ 8807/NJ 8810</strain>
        <tissue evidence="1">Young leaf</tissue>
    </source>
</reference>
<sequence>MAELLGRPLPPRKLKPSMYWYDKESGLWGKITNVTPIYVSPVHTRCLLQVLYESHQQHLPFPVCTLVFVKSPIQTHQQQQEASASRSDGQLLHIVRGQSTKTVLDFHGFGNSFPTLGLL</sequence>
<protein>
    <submittedName>
        <fullName evidence="1">Uncharacterized protein</fullName>
    </submittedName>
</protein>
<evidence type="ECO:0000313" key="1">
    <source>
        <dbReference type="EMBL" id="KAH7839421.1"/>
    </source>
</evidence>
<keyword evidence="2" id="KW-1185">Reference proteome</keyword>
<name>A0ACB7XFC3_9ERIC</name>
<organism evidence="1 2">
    <name type="scientific">Vaccinium darrowii</name>
    <dbReference type="NCBI Taxonomy" id="229202"/>
    <lineage>
        <taxon>Eukaryota</taxon>
        <taxon>Viridiplantae</taxon>
        <taxon>Streptophyta</taxon>
        <taxon>Embryophyta</taxon>
        <taxon>Tracheophyta</taxon>
        <taxon>Spermatophyta</taxon>
        <taxon>Magnoliopsida</taxon>
        <taxon>eudicotyledons</taxon>
        <taxon>Gunneridae</taxon>
        <taxon>Pentapetalae</taxon>
        <taxon>asterids</taxon>
        <taxon>Ericales</taxon>
        <taxon>Ericaceae</taxon>
        <taxon>Vaccinioideae</taxon>
        <taxon>Vaccinieae</taxon>
        <taxon>Vaccinium</taxon>
    </lineage>
</organism>
<evidence type="ECO:0000313" key="2">
    <source>
        <dbReference type="Proteomes" id="UP000828048"/>
    </source>
</evidence>
<dbReference type="EMBL" id="CM037160">
    <property type="protein sequence ID" value="KAH7839421.1"/>
    <property type="molecule type" value="Genomic_DNA"/>
</dbReference>
<gene>
    <name evidence="1" type="ORF">Vadar_003958</name>
</gene>
<dbReference type="Proteomes" id="UP000828048">
    <property type="component" value="Chromosome 10"/>
</dbReference>